<keyword evidence="1" id="KW-0472">Membrane</keyword>
<keyword evidence="1" id="KW-0812">Transmembrane</keyword>
<keyword evidence="3" id="KW-1185">Reference proteome</keyword>
<evidence type="ECO:0000256" key="1">
    <source>
        <dbReference type="SAM" id="Phobius"/>
    </source>
</evidence>
<sequence length="91" mass="10480">MESDANCGLQISPRGSKYWILECSPEKKSVAGMIFPNLDADFSFHKEYAAAVGFAIRHHTSKKGRVDHIVMKYIIFYYVIELVLRIMHVLF</sequence>
<comment type="caution">
    <text evidence="2">The sequence shown here is derived from an EMBL/GenBank/DDBJ whole genome shotgun (WGS) entry which is preliminary data.</text>
</comment>
<protein>
    <submittedName>
        <fullName evidence="2">Uncharacterized protein</fullName>
    </submittedName>
</protein>
<feature type="transmembrane region" description="Helical" evidence="1">
    <location>
        <begin position="70"/>
        <end position="90"/>
    </location>
</feature>
<dbReference type="OrthoDB" id="1487673at2759"/>
<keyword evidence="1" id="KW-1133">Transmembrane helix</keyword>
<dbReference type="EMBL" id="CAMAPE010000020">
    <property type="protein sequence ID" value="CAH9089377.1"/>
    <property type="molecule type" value="Genomic_DNA"/>
</dbReference>
<reference evidence="2" key="1">
    <citation type="submission" date="2022-07" db="EMBL/GenBank/DDBJ databases">
        <authorList>
            <person name="Macas J."/>
            <person name="Novak P."/>
            <person name="Neumann P."/>
        </authorList>
    </citation>
    <scope>NUCLEOTIDE SEQUENCE</scope>
</reference>
<dbReference type="AlphaFoldDB" id="A0A9P0Z753"/>
<evidence type="ECO:0000313" key="3">
    <source>
        <dbReference type="Proteomes" id="UP001152484"/>
    </source>
</evidence>
<gene>
    <name evidence="2" type="ORF">CEURO_LOCUS10887</name>
</gene>
<accession>A0A9P0Z753</accession>
<proteinExistence type="predicted"/>
<name>A0A9P0Z753_CUSEU</name>
<organism evidence="2 3">
    <name type="scientific">Cuscuta europaea</name>
    <name type="common">European dodder</name>
    <dbReference type="NCBI Taxonomy" id="41803"/>
    <lineage>
        <taxon>Eukaryota</taxon>
        <taxon>Viridiplantae</taxon>
        <taxon>Streptophyta</taxon>
        <taxon>Embryophyta</taxon>
        <taxon>Tracheophyta</taxon>
        <taxon>Spermatophyta</taxon>
        <taxon>Magnoliopsida</taxon>
        <taxon>eudicotyledons</taxon>
        <taxon>Gunneridae</taxon>
        <taxon>Pentapetalae</taxon>
        <taxon>asterids</taxon>
        <taxon>lamiids</taxon>
        <taxon>Solanales</taxon>
        <taxon>Convolvulaceae</taxon>
        <taxon>Cuscuteae</taxon>
        <taxon>Cuscuta</taxon>
        <taxon>Cuscuta subgen. Cuscuta</taxon>
    </lineage>
</organism>
<evidence type="ECO:0000313" key="2">
    <source>
        <dbReference type="EMBL" id="CAH9089377.1"/>
    </source>
</evidence>
<dbReference type="Proteomes" id="UP001152484">
    <property type="component" value="Unassembled WGS sequence"/>
</dbReference>